<dbReference type="SUPFAM" id="SSF53335">
    <property type="entry name" value="S-adenosyl-L-methionine-dependent methyltransferases"/>
    <property type="match status" value="1"/>
</dbReference>
<dbReference type="Proteomes" id="UP000052982">
    <property type="component" value="Unassembled WGS sequence"/>
</dbReference>
<evidence type="ECO:0000313" key="3">
    <source>
        <dbReference type="Proteomes" id="UP000052982"/>
    </source>
</evidence>
<dbReference type="Pfam" id="PF13847">
    <property type="entry name" value="Methyltransf_31"/>
    <property type="match status" value="1"/>
</dbReference>
<feature type="domain" description="Methyltransferase" evidence="1">
    <location>
        <begin position="44"/>
        <end position="159"/>
    </location>
</feature>
<dbReference type="PANTHER" id="PTHR43861:SF1">
    <property type="entry name" value="TRANS-ACONITATE 2-METHYLTRANSFERASE"/>
    <property type="match status" value="1"/>
</dbReference>
<dbReference type="GO" id="GO:0008168">
    <property type="term" value="F:methyltransferase activity"/>
    <property type="evidence" value="ECO:0007669"/>
    <property type="project" value="UniProtKB-KW"/>
</dbReference>
<dbReference type="EMBL" id="LMWW01000015">
    <property type="protein sequence ID" value="KUN85007.1"/>
    <property type="molecule type" value="Genomic_DNA"/>
</dbReference>
<keyword evidence="2" id="KW-0808">Transferase</keyword>
<proteinExistence type="predicted"/>
<dbReference type="AlphaFoldDB" id="A0A101T3C6"/>
<evidence type="ECO:0000259" key="1">
    <source>
        <dbReference type="Pfam" id="PF13847"/>
    </source>
</evidence>
<dbReference type="InterPro" id="IPR029063">
    <property type="entry name" value="SAM-dependent_MTases_sf"/>
</dbReference>
<dbReference type="PANTHER" id="PTHR43861">
    <property type="entry name" value="TRANS-ACONITATE 2-METHYLTRANSFERASE-RELATED"/>
    <property type="match status" value="1"/>
</dbReference>
<reference evidence="2 3" key="1">
    <citation type="submission" date="2015-10" db="EMBL/GenBank/DDBJ databases">
        <title>Draft genome sequence of Streptomyces griseoruber DSM 40281, type strain for the species Streptomyces griseoruber.</title>
        <authorList>
            <person name="Ruckert C."/>
            <person name="Winkler A."/>
            <person name="Kalinowski J."/>
            <person name="Kampfer P."/>
            <person name="Glaeser S."/>
        </authorList>
    </citation>
    <scope>NUCLEOTIDE SEQUENCE [LARGE SCALE GENOMIC DNA]</scope>
    <source>
        <strain evidence="2 3">DSM 40281</strain>
    </source>
</reference>
<dbReference type="Gene3D" id="3.40.50.150">
    <property type="entry name" value="Vaccinia Virus protein VP39"/>
    <property type="match status" value="1"/>
</dbReference>
<organism evidence="2 3">
    <name type="scientific">Streptomyces griseoruber</name>
    <dbReference type="NCBI Taxonomy" id="1943"/>
    <lineage>
        <taxon>Bacteria</taxon>
        <taxon>Bacillati</taxon>
        <taxon>Actinomycetota</taxon>
        <taxon>Actinomycetes</taxon>
        <taxon>Kitasatosporales</taxon>
        <taxon>Streptomycetaceae</taxon>
        <taxon>Streptomyces</taxon>
    </lineage>
</organism>
<keyword evidence="3" id="KW-1185">Reference proteome</keyword>
<dbReference type="RefSeq" id="WP_055637365.1">
    <property type="nucleotide sequence ID" value="NZ_JBIRRP010000003.1"/>
</dbReference>
<accession>A0A101T3C6</accession>
<keyword evidence="2" id="KW-0489">Methyltransferase</keyword>
<protein>
    <submittedName>
        <fullName evidence="2">Methyltransferase</fullName>
    </submittedName>
</protein>
<sequence>MDTSTYKSEVAAAFNSAAASYDRLGVEFFTPMGRRLVERAAPGEGERVLDVGCGRGACVFPAAERVGPDGRVVGIDVAEAMIEEAAKEASLRGATTVDLRVMDGEHPDFAPRSFDVVLGSYSVIFLPDAPAALARYAPLLSPGGRLAFTSPVFSDDTFPFLPPVFTELIPRELLLDLPPQWQPERLQQRFNSWLADPADLTRTLEKAGFQEVSVVDESVQLVAESGRAWVDWSHTQGMRLLWNHLSDDKRRQLRERLITSLDAMRDGDGPLTIDTPVRYVTATVRT</sequence>
<gene>
    <name evidence="2" type="ORF">AQJ64_12280</name>
</gene>
<evidence type="ECO:0000313" key="2">
    <source>
        <dbReference type="EMBL" id="KUN85007.1"/>
    </source>
</evidence>
<dbReference type="STRING" id="1943.AQJ64_12280"/>
<dbReference type="GO" id="GO:0017000">
    <property type="term" value="P:antibiotic biosynthetic process"/>
    <property type="evidence" value="ECO:0007669"/>
    <property type="project" value="UniProtKB-ARBA"/>
</dbReference>
<name>A0A101T3C6_9ACTN</name>
<dbReference type="OrthoDB" id="9777638at2"/>
<dbReference type="GO" id="GO:0032259">
    <property type="term" value="P:methylation"/>
    <property type="evidence" value="ECO:0007669"/>
    <property type="project" value="UniProtKB-KW"/>
</dbReference>
<dbReference type="CDD" id="cd02440">
    <property type="entry name" value="AdoMet_MTases"/>
    <property type="match status" value="1"/>
</dbReference>
<dbReference type="InterPro" id="IPR025714">
    <property type="entry name" value="Methyltranfer_dom"/>
</dbReference>
<comment type="caution">
    <text evidence="2">The sequence shown here is derived from an EMBL/GenBank/DDBJ whole genome shotgun (WGS) entry which is preliminary data.</text>
</comment>